<organism evidence="7 8">
    <name type="scientific">Bogoriella caseilytica</name>
    <dbReference type="NCBI Taxonomy" id="56055"/>
    <lineage>
        <taxon>Bacteria</taxon>
        <taxon>Bacillati</taxon>
        <taxon>Actinomycetota</taxon>
        <taxon>Actinomycetes</taxon>
        <taxon>Micrococcales</taxon>
        <taxon>Bogoriellaceae</taxon>
        <taxon>Bogoriella</taxon>
    </lineage>
</organism>
<evidence type="ECO:0000256" key="2">
    <source>
        <dbReference type="ARBA" id="ARBA00022801"/>
    </source>
</evidence>
<dbReference type="EMBL" id="RKHK01000001">
    <property type="protein sequence ID" value="ROR72840.1"/>
    <property type="molecule type" value="Genomic_DNA"/>
</dbReference>
<dbReference type="GO" id="GO:0006080">
    <property type="term" value="P:substituted mannan metabolic process"/>
    <property type="evidence" value="ECO:0007669"/>
    <property type="project" value="InterPro"/>
</dbReference>
<evidence type="ECO:0000259" key="6">
    <source>
        <dbReference type="PROSITE" id="PS51764"/>
    </source>
</evidence>
<dbReference type="GO" id="GO:0016985">
    <property type="term" value="F:mannan endo-1,4-beta-mannosidase activity"/>
    <property type="evidence" value="ECO:0007669"/>
    <property type="project" value="InterPro"/>
</dbReference>
<dbReference type="PANTHER" id="PTHR40079:SF4">
    <property type="entry name" value="GH26 DOMAIN-CONTAINING PROTEIN-RELATED"/>
    <property type="match status" value="1"/>
</dbReference>
<keyword evidence="5" id="KW-0732">Signal</keyword>
<dbReference type="PROSITE" id="PS51257">
    <property type="entry name" value="PROKAR_LIPOPROTEIN"/>
    <property type="match status" value="1"/>
</dbReference>
<evidence type="ECO:0000313" key="7">
    <source>
        <dbReference type="EMBL" id="ROR72840.1"/>
    </source>
</evidence>
<dbReference type="SUPFAM" id="SSF51445">
    <property type="entry name" value="(Trans)glycosidases"/>
    <property type="match status" value="1"/>
</dbReference>
<dbReference type="InterPro" id="IPR022790">
    <property type="entry name" value="GH26_dom"/>
</dbReference>
<evidence type="ECO:0000256" key="5">
    <source>
        <dbReference type="SAM" id="SignalP"/>
    </source>
</evidence>
<dbReference type="Gene3D" id="3.20.20.80">
    <property type="entry name" value="Glycosidases"/>
    <property type="match status" value="1"/>
</dbReference>
<dbReference type="RefSeq" id="WP_170163206.1">
    <property type="nucleotide sequence ID" value="NZ_RKHK01000001.1"/>
</dbReference>
<keyword evidence="2 4" id="KW-0378">Hydrolase</keyword>
<evidence type="ECO:0000256" key="4">
    <source>
        <dbReference type="PROSITE-ProRule" id="PRU01100"/>
    </source>
</evidence>
<keyword evidence="8" id="KW-1185">Reference proteome</keyword>
<accession>A0A3N2BC77</accession>
<evidence type="ECO:0000256" key="1">
    <source>
        <dbReference type="ARBA" id="ARBA00007754"/>
    </source>
</evidence>
<comment type="caution">
    <text evidence="7">The sequence shown here is derived from an EMBL/GenBank/DDBJ whole genome shotgun (WGS) entry which is preliminary data.</text>
</comment>
<gene>
    <name evidence="7" type="ORF">EDD31_1200</name>
</gene>
<reference evidence="7 8" key="1">
    <citation type="submission" date="2018-11" db="EMBL/GenBank/DDBJ databases">
        <title>Sequencing the genomes of 1000 actinobacteria strains.</title>
        <authorList>
            <person name="Klenk H.-P."/>
        </authorList>
    </citation>
    <scope>NUCLEOTIDE SEQUENCE [LARGE SCALE GENOMIC DNA]</scope>
    <source>
        <strain evidence="7 8">DSM 11294</strain>
    </source>
</reference>
<dbReference type="InterPro" id="IPR017853">
    <property type="entry name" value="GH"/>
</dbReference>
<feature type="active site" description="Proton donor" evidence="4">
    <location>
        <position position="148"/>
    </location>
</feature>
<evidence type="ECO:0000256" key="3">
    <source>
        <dbReference type="ARBA" id="ARBA00023295"/>
    </source>
</evidence>
<dbReference type="Pfam" id="PF02156">
    <property type="entry name" value="Glyco_hydro_26"/>
    <property type="match status" value="1"/>
</dbReference>
<dbReference type="InterPro" id="IPR000805">
    <property type="entry name" value="Glyco_hydro_26"/>
</dbReference>
<protein>
    <submittedName>
        <fullName evidence="7">Glycosyl hydrolase family 26</fullName>
    </submittedName>
</protein>
<evidence type="ECO:0000313" key="8">
    <source>
        <dbReference type="Proteomes" id="UP000280668"/>
    </source>
</evidence>
<feature type="domain" description="GH26" evidence="6">
    <location>
        <begin position="30"/>
        <end position="370"/>
    </location>
</feature>
<proteinExistence type="inferred from homology"/>
<sequence>MQDRRLTTRGVGALALGAMVTGAACAPTDDSADAIDAVVPSEYFPAERTVFGVNPDWGAETVAEFAEVSGVSPGAAVSFVDLPWNEADVQNVRAAAEQIGGSNGVLLLTIEPSEGLEAITPAVIEELVAVLQEINATGVPVLLRYAHEMNGSWYAWGQQPEAYIASFREVAEAVHETTATEMLWAPNYGGGYPFTGGQYAAEPGSAEYAAMDTDGSDEVTETDDPYAPYYPGDDAVDWVGMTLYHWGDAYPWGSNDLPEEGKFVEQLTGTYDGLASDDTAIPDFYAEYAVDRDKPMVIPETGAFVTADASTATNLEIKRAWWRQVFSDEVHENFGQIRLINWFNWDKYEAEVDGEVSWSVTTDPEVAEAFREELPSWVATGEDLRAGR</sequence>
<dbReference type="PANTHER" id="PTHR40079">
    <property type="entry name" value="MANNAN ENDO-1,4-BETA-MANNOSIDASE E-RELATED"/>
    <property type="match status" value="1"/>
</dbReference>
<dbReference type="Proteomes" id="UP000280668">
    <property type="component" value="Unassembled WGS sequence"/>
</dbReference>
<keyword evidence="3 4" id="KW-0326">Glycosidase</keyword>
<dbReference type="PROSITE" id="PS51764">
    <property type="entry name" value="GH26"/>
    <property type="match status" value="1"/>
</dbReference>
<dbReference type="AlphaFoldDB" id="A0A3N2BC77"/>
<feature type="active site" description="Nucleophile" evidence="4">
    <location>
        <position position="300"/>
    </location>
</feature>
<name>A0A3N2BC77_9MICO</name>
<feature type="chain" id="PRO_5018316117" evidence="5">
    <location>
        <begin position="27"/>
        <end position="388"/>
    </location>
</feature>
<comment type="similarity">
    <text evidence="1 4">Belongs to the glycosyl hydrolase 26 family.</text>
</comment>
<feature type="signal peptide" evidence="5">
    <location>
        <begin position="1"/>
        <end position="26"/>
    </location>
</feature>